<keyword evidence="3" id="KW-1185">Reference proteome</keyword>
<keyword evidence="2" id="KW-0808">Transferase</keyword>
<dbReference type="EMBL" id="RBZO01000013">
    <property type="protein sequence ID" value="RKQ15546.1"/>
    <property type="molecule type" value="Genomic_DNA"/>
</dbReference>
<keyword evidence="1" id="KW-0812">Transmembrane</keyword>
<accession>A0A494YZ84</accession>
<comment type="caution">
    <text evidence="2">The sequence shown here is derived from an EMBL/GenBank/DDBJ whole genome shotgun (WGS) entry which is preliminary data.</text>
</comment>
<keyword evidence="2" id="KW-0418">Kinase</keyword>
<dbReference type="GO" id="GO:0016301">
    <property type="term" value="F:kinase activity"/>
    <property type="evidence" value="ECO:0007669"/>
    <property type="project" value="UniProtKB-KW"/>
</dbReference>
<evidence type="ECO:0000313" key="2">
    <source>
        <dbReference type="EMBL" id="RKQ15546.1"/>
    </source>
</evidence>
<evidence type="ECO:0000313" key="3">
    <source>
        <dbReference type="Proteomes" id="UP000281813"/>
    </source>
</evidence>
<keyword evidence="1" id="KW-1133">Transmembrane helix</keyword>
<feature type="transmembrane region" description="Helical" evidence="1">
    <location>
        <begin position="37"/>
        <end position="55"/>
    </location>
</feature>
<reference evidence="2 3" key="1">
    <citation type="journal article" date="2015" name="Antonie Van Leeuwenhoek">
        <title>Oceanobacillus bengalensis sp. nov., a bacterium isolated from seawater of the Bay of Bengal.</title>
        <authorList>
            <person name="Yongchang O."/>
            <person name="Xiang W."/>
            <person name="Wang G."/>
        </authorList>
    </citation>
    <scope>NUCLEOTIDE SEQUENCE [LARGE SCALE GENOMIC DNA]</scope>
    <source>
        <strain evidence="2 3">MCCC 1K00260</strain>
    </source>
</reference>
<organism evidence="2 3">
    <name type="scientific">Oceanobacillus bengalensis</name>
    <dbReference type="NCBI Taxonomy" id="1435466"/>
    <lineage>
        <taxon>Bacteria</taxon>
        <taxon>Bacillati</taxon>
        <taxon>Bacillota</taxon>
        <taxon>Bacilli</taxon>
        <taxon>Bacillales</taxon>
        <taxon>Bacillaceae</taxon>
        <taxon>Oceanobacillus</taxon>
    </lineage>
</organism>
<feature type="transmembrane region" description="Helical" evidence="1">
    <location>
        <begin position="64"/>
        <end position="83"/>
    </location>
</feature>
<sequence length="84" mass="9753">MAKLRVVFYSFAIFFILLPTSYVFITNTPIHDLYRKIMISSAILFIILGNLITIIEKQKEKKRIVGDVSIIIALFIVFISRLFL</sequence>
<dbReference type="RefSeq" id="WP_121131275.1">
    <property type="nucleotide sequence ID" value="NZ_JBHUFK010000043.1"/>
</dbReference>
<dbReference type="Proteomes" id="UP000281813">
    <property type="component" value="Unassembled WGS sequence"/>
</dbReference>
<dbReference type="OrthoDB" id="2939890at2"/>
<gene>
    <name evidence="2" type="ORF">D8M05_09760</name>
</gene>
<feature type="transmembrane region" description="Helical" evidence="1">
    <location>
        <begin position="7"/>
        <end position="25"/>
    </location>
</feature>
<keyword evidence="1" id="KW-0472">Membrane</keyword>
<dbReference type="AlphaFoldDB" id="A0A494YZ84"/>
<name>A0A494YZ84_9BACI</name>
<proteinExistence type="predicted"/>
<evidence type="ECO:0000256" key="1">
    <source>
        <dbReference type="SAM" id="Phobius"/>
    </source>
</evidence>
<protein>
    <submittedName>
        <fullName evidence="2">Histidine kinase</fullName>
    </submittedName>
</protein>